<organism evidence="9 10">
    <name type="scientific">Muribacter muris</name>
    <dbReference type="NCBI Taxonomy" id="67855"/>
    <lineage>
        <taxon>Bacteria</taxon>
        <taxon>Pseudomonadati</taxon>
        <taxon>Pseudomonadota</taxon>
        <taxon>Gammaproteobacteria</taxon>
        <taxon>Pasteurellales</taxon>
        <taxon>Pasteurellaceae</taxon>
        <taxon>Muribacter</taxon>
    </lineage>
</organism>
<proteinExistence type="inferred from homology"/>
<dbReference type="PATRIC" id="fig|67855.3.peg.609"/>
<evidence type="ECO:0000259" key="8">
    <source>
        <dbReference type="PROSITE" id="PS50926"/>
    </source>
</evidence>
<dbReference type="PANTHER" id="PTHR11061">
    <property type="entry name" value="RNA M5U METHYLTRANSFERASE"/>
    <property type="match status" value="1"/>
</dbReference>
<dbReference type="PROSITE" id="PS01230">
    <property type="entry name" value="TRMA_1"/>
    <property type="match status" value="1"/>
</dbReference>
<comment type="caution">
    <text evidence="6">Lacks conserved residue(s) required for the propagation of feature annotation.</text>
</comment>
<dbReference type="Gene3D" id="2.40.50.140">
    <property type="entry name" value="Nucleic acid-binding proteins"/>
    <property type="match status" value="1"/>
</dbReference>
<evidence type="ECO:0000313" key="10">
    <source>
        <dbReference type="Proteomes" id="UP000036270"/>
    </source>
</evidence>
<feature type="binding site" evidence="6">
    <location>
        <position position="324"/>
    </location>
    <ligand>
        <name>S-adenosyl-L-methionine</name>
        <dbReference type="ChEBI" id="CHEBI:59789"/>
    </ligand>
</feature>
<dbReference type="Proteomes" id="UP000036270">
    <property type="component" value="Unassembled WGS sequence"/>
</dbReference>
<comment type="similarity">
    <text evidence="6">Belongs to the class I-like SAM-binding methyltransferase superfamily. RNA M5U methyltransferase family.</text>
</comment>
<name>A0A0J5S525_9PAST</name>
<feature type="active site" evidence="7">
    <location>
        <position position="350"/>
    </location>
</feature>
<feature type="active site" description="Nucleophile" evidence="6">
    <location>
        <position position="350"/>
    </location>
</feature>
<evidence type="ECO:0000256" key="6">
    <source>
        <dbReference type="PROSITE-ProRule" id="PRU01024"/>
    </source>
</evidence>
<dbReference type="InterPro" id="IPR012340">
    <property type="entry name" value="NA-bd_OB-fold"/>
</dbReference>
<dbReference type="Gene3D" id="2.40.50.1070">
    <property type="match status" value="1"/>
</dbReference>
<dbReference type="InterPro" id="IPR030391">
    <property type="entry name" value="MeTrfase_TrmA_CS"/>
</dbReference>
<dbReference type="Gene3D" id="3.40.50.150">
    <property type="entry name" value="Vaccinia Virus protein VP39"/>
    <property type="match status" value="1"/>
</dbReference>
<dbReference type="SUPFAM" id="SSF53335">
    <property type="entry name" value="S-adenosyl-L-methionine-dependent methyltransferases"/>
    <property type="match status" value="1"/>
</dbReference>
<dbReference type="PROSITE" id="PS51687">
    <property type="entry name" value="SAM_MT_RNA_M5U"/>
    <property type="match status" value="1"/>
</dbReference>
<evidence type="ECO:0000256" key="5">
    <source>
        <dbReference type="ARBA" id="ARBA00023014"/>
    </source>
</evidence>
<dbReference type="RefSeq" id="WP_047976460.1">
    <property type="nucleotide sequence ID" value="NZ_JWIZ01000021.1"/>
</dbReference>
<dbReference type="NCBIfam" id="TIGR00479">
    <property type="entry name" value="rumA"/>
    <property type="match status" value="1"/>
</dbReference>
<evidence type="ECO:0000256" key="2">
    <source>
        <dbReference type="ARBA" id="ARBA00022603"/>
    </source>
</evidence>
<accession>A0A0J5S525</accession>
<dbReference type="GO" id="GO:0051539">
    <property type="term" value="F:4 iron, 4 sulfur cluster binding"/>
    <property type="evidence" value="ECO:0007669"/>
    <property type="project" value="UniProtKB-KW"/>
</dbReference>
<keyword evidence="4 6" id="KW-0949">S-adenosyl-L-methionine</keyword>
<keyword evidence="1" id="KW-0479">Metal-binding</keyword>
<feature type="binding site" evidence="6">
    <location>
        <position position="255"/>
    </location>
    <ligand>
        <name>S-adenosyl-L-methionine</name>
        <dbReference type="ChEBI" id="CHEBI:59789"/>
    </ligand>
</feature>
<dbReference type="FunFam" id="2.40.50.140:FF:000097">
    <property type="entry name" value="23S rRNA (uracil(1939)-C(5))-methyltransferase RlmD"/>
    <property type="match status" value="1"/>
</dbReference>
<keyword evidence="1" id="KW-0004">4Fe-4S</keyword>
<dbReference type="AlphaFoldDB" id="A0A0J5S525"/>
<dbReference type="InterPro" id="IPR030390">
    <property type="entry name" value="MeTrfase_TrmA_AS"/>
</dbReference>
<dbReference type="GO" id="GO:0070475">
    <property type="term" value="P:rRNA base methylation"/>
    <property type="evidence" value="ECO:0007669"/>
    <property type="project" value="TreeGrafter"/>
</dbReference>
<dbReference type="InterPro" id="IPR002792">
    <property type="entry name" value="TRAM_dom"/>
</dbReference>
<dbReference type="Pfam" id="PF05958">
    <property type="entry name" value="tRNA_U5-meth_tr"/>
    <property type="match status" value="1"/>
</dbReference>
<dbReference type="GO" id="GO:0070041">
    <property type="term" value="F:rRNA (uridine-C5-)-methyltransferase activity"/>
    <property type="evidence" value="ECO:0007669"/>
    <property type="project" value="TreeGrafter"/>
</dbReference>
<keyword evidence="2 6" id="KW-0489">Methyltransferase</keyword>
<dbReference type="EMBL" id="JWIZ01000021">
    <property type="protein sequence ID" value="KMK51917.1"/>
    <property type="molecule type" value="Genomic_DNA"/>
</dbReference>
<feature type="domain" description="TRAM" evidence="8">
    <location>
        <begin position="10"/>
        <end position="71"/>
    </location>
</feature>
<feature type="binding site" evidence="6">
    <location>
        <position position="276"/>
    </location>
    <ligand>
        <name>S-adenosyl-L-methionine</name>
        <dbReference type="ChEBI" id="CHEBI:59789"/>
    </ligand>
</feature>
<dbReference type="PROSITE" id="PS50926">
    <property type="entry name" value="TRAM"/>
    <property type="match status" value="1"/>
</dbReference>
<evidence type="ECO:0000256" key="3">
    <source>
        <dbReference type="ARBA" id="ARBA00022679"/>
    </source>
</evidence>
<evidence type="ECO:0000313" key="9">
    <source>
        <dbReference type="EMBL" id="KMK51917.1"/>
    </source>
</evidence>
<dbReference type="InterPro" id="IPR029063">
    <property type="entry name" value="SAM-dependent_MTases_sf"/>
</dbReference>
<evidence type="ECO:0000256" key="7">
    <source>
        <dbReference type="PROSITE-ProRule" id="PRU10015"/>
    </source>
</evidence>
<reference evidence="9 10" key="1">
    <citation type="submission" date="2014-12" db="EMBL/GenBank/DDBJ databases">
        <title>Reclassification of Actinobacillus muris as Muribacter muris.</title>
        <authorList>
            <person name="Christensen H."/>
            <person name="Nicklas W."/>
            <person name="Bisgaard M."/>
        </authorList>
    </citation>
    <scope>NUCLEOTIDE SEQUENCE [LARGE SCALE GENOMIC DNA]</scope>
    <source>
        <strain evidence="9 10">Ackerman80-443D</strain>
    </source>
</reference>
<gene>
    <name evidence="9" type="ORF">RO21_03765</name>
</gene>
<dbReference type="PANTHER" id="PTHR11061:SF49">
    <property type="entry name" value="23S RRNA (URACIL(1939)-C(5))-METHYLTRANSFERASE RLMD"/>
    <property type="match status" value="1"/>
</dbReference>
<keyword evidence="1" id="KW-0408">Iron</keyword>
<dbReference type="SUPFAM" id="SSF50249">
    <property type="entry name" value="Nucleic acid-binding proteins"/>
    <property type="match status" value="1"/>
</dbReference>
<sequence>MALFYSDKRAKKVAQPTALQRFAVQALDYQGLGVAKLNGKTWFIENALPDEVVDADILEEKRQYGRAQAVRFIQKSAKRQDPHCAVYHQCGGCQMRHIPIELQRDTKQSTLFRRLQTLQAEPIVCEPMLAGNAARYRRRAKFSVMWEKGQLVIGFRQANSHAIIPLQDCDVLEPALAALLPPLQRLFAAWQQKKAVGHIELVRADNGVAMLLRHIGELKEADRTHLLAFAEHYHLMLFVMTDKDQLEQWYGEPPFYTINGLKLGFSIRDFIQINADLNEKMVAQARENAQRNGISNAAFYQTDLDQSFIDQPWAAQPFNKVLLDPARQGAYFALAHLCRLAPERIVYVSCNPATLVRDAEKLIQDGYRLAKCAMIDMFPHTAHLESISLFVKK</sequence>
<dbReference type="Pfam" id="PF01938">
    <property type="entry name" value="TRAM"/>
    <property type="match status" value="1"/>
</dbReference>
<dbReference type="PROSITE" id="PS01231">
    <property type="entry name" value="TRMA_2"/>
    <property type="match status" value="1"/>
</dbReference>
<protein>
    <submittedName>
        <fullName evidence="9">23S rRNA methyltransferase</fullName>
    </submittedName>
</protein>
<keyword evidence="5" id="KW-0411">Iron-sulfur</keyword>
<keyword evidence="3 6" id="KW-0808">Transferase</keyword>
<dbReference type="InterPro" id="IPR010280">
    <property type="entry name" value="U5_MeTrfase_fam"/>
</dbReference>
<keyword evidence="10" id="KW-1185">Reference proteome</keyword>
<comment type="caution">
    <text evidence="9">The sequence shown here is derived from an EMBL/GenBank/DDBJ whole genome shotgun (WGS) entry which is preliminary data.</text>
</comment>
<dbReference type="STRING" id="67855.RO21_03765"/>
<evidence type="ECO:0000256" key="4">
    <source>
        <dbReference type="ARBA" id="ARBA00022691"/>
    </source>
</evidence>
<evidence type="ECO:0000256" key="1">
    <source>
        <dbReference type="ARBA" id="ARBA00022485"/>
    </source>
</evidence>